<dbReference type="Proteomes" id="UP001589750">
    <property type="component" value="Unassembled WGS sequence"/>
</dbReference>
<comment type="caution">
    <text evidence="1">The sequence shown here is derived from an EMBL/GenBank/DDBJ whole genome shotgun (WGS) entry which is preliminary data.</text>
</comment>
<gene>
    <name evidence="1" type="ORF">ACFFRI_19985</name>
</gene>
<protein>
    <submittedName>
        <fullName evidence="1">Uncharacterized protein</fullName>
    </submittedName>
</protein>
<evidence type="ECO:0000313" key="1">
    <source>
        <dbReference type="EMBL" id="MFB9315339.1"/>
    </source>
</evidence>
<sequence>MTAALVVVSAGLSWSGLQVSLDHASEACYTTPPGYLEQQVVDVRRTWWSVDCLMDPRNGDARYTVHRPWQSVRAIEEISGD</sequence>
<dbReference type="RefSeq" id="WP_140009325.1">
    <property type="nucleotide sequence ID" value="NZ_JBHMDG010000034.1"/>
</dbReference>
<dbReference type="EMBL" id="JBHMDG010000034">
    <property type="protein sequence ID" value="MFB9315339.1"/>
    <property type="molecule type" value="Genomic_DNA"/>
</dbReference>
<reference evidence="1 2" key="1">
    <citation type="submission" date="2024-09" db="EMBL/GenBank/DDBJ databases">
        <authorList>
            <person name="Sun Q."/>
            <person name="Mori K."/>
        </authorList>
    </citation>
    <scope>NUCLEOTIDE SEQUENCE [LARGE SCALE GENOMIC DNA]</scope>
    <source>
        <strain evidence="1 2">JCM 9626</strain>
    </source>
</reference>
<keyword evidence="2" id="KW-1185">Reference proteome</keyword>
<evidence type="ECO:0000313" key="2">
    <source>
        <dbReference type="Proteomes" id="UP001589750"/>
    </source>
</evidence>
<accession>A0ABV5KI77</accession>
<name>A0ABV5KI77_9ACTN</name>
<organism evidence="1 2">
    <name type="scientific">Nocardioides plantarum</name>
    <dbReference type="NCBI Taxonomy" id="29299"/>
    <lineage>
        <taxon>Bacteria</taxon>
        <taxon>Bacillati</taxon>
        <taxon>Actinomycetota</taxon>
        <taxon>Actinomycetes</taxon>
        <taxon>Propionibacteriales</taxon>
        <taxon>Nocardioidaceae</taxon>
        <taxon>Nocardioides</taxon>
    </lineage>
</organism>
<proteinExistence type="predicted"/>